<evidence type="ECO:0000259" key="1">
    <source>
        <dbReference type="Pfam" id="PF12760"/>
    </source>
</evidence>
<evidence type="ECO:0000313" key="2">
    <source>
        <dbReference type="EMBL" id="TDN99174.1"/>
    </source>
</evidence>
<keyword evidence="3" id="KW-1185">Reference proteome</keyword>
<feature type="domain" description="Transposase zinc-ribbon" evidence="1">
    <location>
        <begin position="22"/>
        <end position="66"/>
    </location>
</feature>
<dbReference type="RefSeq" id="WP_133484171.1">
    <property type="nucleotide sequence ID" value="NZ_SNWH01000025.1"/>
</dbReference>
<comment type="caution">
    <text evidence="2">The sequence shown here is derived from an EMBL/GenBank/DDBJ whole genome shotgun (WGS) entry which is preliminary data.</text>
</comment>
<organism evidence="2 3">
    <name type="scientific">Halomonas ventosae</name>
    <dbReference type="NCBI Taxonomy" id="229007"/>
    <lineage>
        <taxon>Bacteria</taxon>
        <taxon>Pseudomonadati</taxon>
        <taxon>Pseudomonadota</taxon>
        <taxon>Gammaproteobacteria</taxon>
        <taxon>Oceanospirillales</taxon>
        <taxon>Halomonadaceae</taxon>
        <taxon>Halomonas</taxon>
    </lineage>
</organism>
<dbReference type="Proteomes" id="UP000295150">
    <property type="component" value="Unassembled WGS sequence"/>
</dbReference>
<dbReference type="SUPFAM" id="SSF57829">
    <property type="entry name" value="Zn-binding ribosomal proteins"/>
    <property type="match status" value="1"/>
</dbReference>
<reference evidence="2 3" key="1">
    <citation type="submission" date="2019-03" db="EMBL/GenBank/DDBJ databases">
        <title>Freshwater and sediment microbial communities from various areas in North America, analyzing microbe dynamics in response to fracking.</title>
        <authorList>
            <person name="Lamendella R."/>
        </authorList>
    </citation>
    <scope>NUCLEOTIDE SEQUENCE [LARGE SCALE GENOMIC DNA]</scope>
    <source>
        <strain evidence="2 3">1_TX</strain>
    </source>
</reference>
<dbReference type="Pfam" id="PF12760">
    <property type="entry name" value="Zn_ribbon_IS1595"/>
    <property type="match status" value="1"/>
</dbReference>
<name>A0A4R6GWN3_9GAMM</name>
<proteinExistence type="predicted"/>
<accession>A0A4R6GWN3</accession>
<dbReference type="EMBL" id="SNWH01000025">
    <property type="protein sequence ID" value="TDN99174.1"/>
    <property type="molecule type" value="Genomic_DNA"/>
</dbReference>
<dbReference type="InterPro" id="IPR011332">
    <property type="entry name" value="Ribosomal_zn-bd"/>
</dbReference>
<protein>
    <submittedName>
        <fullName evidence="2">Transposase-like zinc ribbon protein</fullName>
    </submittedName>
</protein>
<sequence length="71" mass="8049">MARNPIQFQPGLSLPAFLEQYGTEAQCRAALYRYRWPKGFVCPDCGNTTGCQLSRGLYQCHRCHHQTSLTA</sequence>
<dbReference type="InterPro" id="IPR024442">
    <property type="entry name" value="Transposase_Zn_ribbon"/>
</dbReference>
<dbReference type="OrthoDB" id="7355934at2"/>
<evidence type="ECO:0000313" key="3">
    <source>
        <dbReference type="Proteomes" id="UP000295150"/>
    </source>
</evidence>
<dbReference type="GO" id="GO:0006412">
    <property type="term" value="P:translation"/>
    <property type="evidence" value="ECO:0007669"/>
    <property type="project" value="InterPro"/>
</dbReference>
<dbReference type="AlphaFoldDB" id="A0A4R6GWN3"/>
<gene>
    <name evidence="2" type="ORF">DFO68_1251</name>
</gene>
<feature type="non-terminal residue" evidence="2">
    <location>
        <position position="71"/>
    </location>
</feature>